<keyword evidence="1" id="KW-0645">Protease</keyword>
<evidence type="ECO:0000256" key="2">
    <source>
        <dbReference type="ARBA" id="ARBA00022801"/>
    </source>
</evidence>
<reference evidence="4" key="1">
    <citation type="submission" date="2021-01" db="EMBL/GenBank/DDBJ databases">
        <title>Phytophthora aleatoria, a newly-described species from Pinus radiata is distinct from Phytophthora cactorum isolates based on comparative genomics.</title>
        <authorList>
            <person name="Mcdougal R."/>
            <person name="Panda P."/>
            <person name="Williams N."/>
            <person name="Studholme D.J."/>
        </authorList>
    </citation>
    <scope>NUCLEOTIDE SEQUENCE</scope>
    <source>
        <strain evidence="4">NZFS 3830</strain>
    </source>
</reference>
<dbReference type="InterPro" id="IPR003653">
    <property type="entry name" value="Peptidase_C48_C"/>
</dbReference>
<feature type="domain" description="Ubiquitin-like protease family profile" evidence="3">
    <location>
        <begin position="1"/>
        <end position="109"/>
    </location>
</feature>
<gene>
    <name evidence="4" type="ORF">JG687_00008684</name>
</gene>
<dbReference type="Proteomes" id="UP000688947">
    <property type="component" value="Unassembled WGS sequence"/>
</dbReference>
<dbReference type="PROSITE" id="PS50600">
    <property type="entry name" value="ULP_PROTEASE"/>
    <property type="match status" value="1"/>
</dbReference>
<feature type="non-terminal residue" evidence="4">
    <location>
        <position position="1"/>
    </location>
</feature>
<evidence type="ECO:0000256" key="1">
    <source>
        <dbReference type="ARBA" id="ARBA00022670"/>
    </source>
</evidence>
<dbReference type="VEuPathDB" id="FungiDB:PC110_g10838"/>
<protein>
    <recommendedName>
        <fullName evidence="3">Ubiquitin-like protease family profile domain-containing protein</fullName>
    </recommendedName>
</protein>
<dbReference type="EMBL" id="JAENGZ010000427">
    <property type="protein sequence ID" value="KAG6959604.1"/>
    <property type="molecule type" value="Genomic_DNA"/>
</dbReference>
<evidence type="ECO:0000313" key="4">
    <source>
        <dbReference type="EMBL" id="KAG6959604.1"/>
    </source>
</evidence>
<dbReference type="GO" id="GO:0008234">
    <property type="term" value="F:cysteine-type peptidase activity"/>
    <property type="evidence" value="ECO:0007669"/>
    <property type="project" value="InterPro"/>
</dbReference>
<dbReference type="Pfam" id="PF02902">
    <property type="entry name" value="Peptidase_C48"/>
    <property type="match status" value="1"/>
</dbReference>
<dbReference type="OrthoDB" id="102527at2759"/>
<evidence type="ECO:0000259" key="3">
    <source>
        <dbReference type="PROSITE" id="PS50600"/>
    </source>
</evidence>
<dbReference type="AlphaFoldDB" id="A0A8T1UD63"/>
<dbReference type="GO" id="GO:0006508">
    <property type="term" value="P:proteolysis"/>
    <property type="evidence" value="ECO:0007669"/>
    <property type="project" value="UniProtKB-KW"/>
</dbReference>
<keyword evidence="2" id="KW-0378">Hydrolase</keyword>
<proteinExistence type="predicted"/>
<organism evidence="4 5">
    <name type="scientific">Phytophthora cactorum</name>
    <dbReference type="NCBI Taxonomy" id="29920"/>
    <lineage>
        <taxon>Eukaryota</taxon>
        <taxon>Sar</taxon>
        <taxon>Stramenopiles</taxon>
        <taxon>Oomycota</taxon>
        <taxon>Peronosporomycetes</taxon>
        <taxon>Peronosporales</taxon>
        <taxon>Peronosporaceae</taxon>
        <taxon>Phytophthora</taxon>
    </lineage>
</organism>
<evidence type="ECO:0000313" key="5">
    <source>
        <dbReference type="Proteomes" id="UP000688947"/>
    </source>
</evidence>
<accession>A0A8T1UD63</accession>
<sequence length="137" mass="15346">YANNTTIFLPALKTPAPDKGNRLLPLTLNLVAVAEKDLVFMPMNINGNHWVCLVMDKTRTTIYTYDSFDKRENQNLLAEKAFEVVAVHGPIQKDGHNCGLFVCLHFWRRLRKEAGSDYTNTGLLRSALGSSAHRSGL</sequence>
<name>A0A8T1UD63_9STRA</name>
<comment type="caution">
    <text evidence="4">The sequence shown here is derived from an EMBL/GenBank/DDBJ whole genome shotgun (WGS) entry which is preliminary data.</text>
</comment>